<evidence type="ECO:0000313" key="3">
    <source>
        <dbReference type="Proteomes" id="UP000478052"/>
    </source>
</evidence>
<evidence type="ECO:0000313" key="2">
    <source>
        <dbReference type="EMBL" id="KAF0768582.1"/>
    </source>
</evidence>
<organism evidence="2 3">
    <name type="scientific">Aphis craccivora</name>
    <name type="common">Cowpea aphid</name>
    <dbReference type="NCBI Taxonomy" id="307492"/>
    <lineage>
        <taxon>Eukaryota</taxon>
        <taxon>Metazoa</taxon>
        <taxon>Ecdysozoa</taxon>
        <taxon>Arthropoda</taxon>
        <taxon>Hexapoda</taxon>
        <taxon>Insecta</taxon>
        <taxon>Pterygota</taxon>
        <taxon>Neoptera</taxon>
        <taxon>Paraneoptera</taxon>
        <taxon>Hemiptera</taxon>
        <taxon>Sternorrhyncha</taxon>
        <taxon>Aphidomorpha</taxon>
        <taxon>Aphidoidea</taxon>
        <taxon>Aphididae</taxon>
        <taxon>Aphidini</taxon>
        <taxon>Aphis</taxon>
        <taxon>Aphis</taxon>
    </lineage>
</organism>
<dbReference type="AlphaFoldDB" id="A0A6G0ZD11"/>
<dbReference type="PROSITE" id="PS50879">
    <property type="entry name" value="RNASE_H_1"/>
    <property type="match status" value="1"/>
</dbReference>
<proteinExistence type="predicted"/>
<keyword evidence="3" id="KW-1185">Reference proteome</keyword>
<protein>
    <submittedName>
        <fullName evidence="2">RNase H domain-containing protein</fullName>
    </submittedName>
</protein>
<feature type="domain" description="RNase H type-1" evidence="1">
    <location>
        <begin position="1"/>
        <end position="24"/>
    </location>
</feature>
<dbReference type="GO" id="GO:0004523">
    <property type="term" value="F:RNA-DNA hybrid ribonuclease activity"/>
    <property type="evidence" value="ECO:0007669"/>
    <property type="project" value="InterPro"/>
</dbReference>
<reference evidence="2 3" key="1">
    <citation type="submission" date="2019-08" db="EMBL/GenBank/DDBJ databases">
        <title>Whole genome of Aphis craccivora.</title>
        <authorList>
            <person name="Voronova N.V."/>
            <person name="Shulinski R.S."/>
            <person name="Bandarenka Y.V."/>
            <person name="Zhorov D.G."/>
            <person name="Warner D."/>
        </authorList>
    </citation>
    <scope>NUCLEOTIDE SEQUENCE [LARGE SCALE GENOMIC DNA]</scope>
    <source>
        <strain evidence="2">180601</strain>
        <tissue evidence="2">Whole Body</tissue>
    </source>
</reference>
<accession>A0A6G0ZD11</accession>
<dbReference type="Proteomes" id="UP000478052">
    <property type="component" value="Unassembled WGS sequence"/>
</dbReference>
<name>A0A6G0ZD11_APHCR</name>
<dbReference type="OrthoDB" id="6630037at2759"/>
<dbReference type="InterPro" id="IPR002156">
    <property type="entry name" value="RNaseH_domain"/>
</dbReference>
<gene>
    <name evidence="2" type="ORF">FWK35_00009596</name>
</gene>
<dbReference type="EMBL" id="VUJU01000745">
    <property type="protein sequence ID" value="KAF0768582.1"/>
    <property type="molecule type" value="Genomic_DNA"/>
</dbReference>
<dbReference type="GO" id="GO:0003676">
    <property type="term" value="F:nucleic acid binding"/>
    <property type="evidence" value="ECO:0007669"/>
    <property type="project" value="InterPro"/>
</dbReference>
<evidence type="ECO:0000259" key="1">
    <source>
        <dbReference type="PROSITE" id="PS50879"/>
    </source>
</evidence>
<comment type="caution">
    <text evidence="2">The sequence shown here is derived from an EMBL/GenBank/DDBJ whole genome shotgun (WGS) entry which is preliminary data.</text>
</comment>
<sequence>MWVPSHIGISGNEMADKSADIATKTILHPTITDIPAKDINKSIRNKINMTWQSYWDSVPPTNKLKKIKRFTKK</sequence>